<protein>
    <submittedName>
        <fullName evidence="2">Uncharacterized protein</fullName>
    </submittedName>
</protein>
<dbReference type="EMBL" id="FXTY01000007">
    <property type="protein sequence ID" value="SMP31104.1"/>
    <property type="molecule type" value="Genomic_DNA"/>
</dbReference>
<keyword evidence="3" id="KW-1185">Reference proteome</keyword>
<accession>A0ABY1PCD0</accession>
<feature type="chain" id="PRO_5047546965" evidence="1">
    <location>
        <begin position="23"/>
        <end position="131"/>
    </location>
</feature>
<evidence type="ECO:0000313" key="3">
    <source>
        <dbReference type="Proteomes" id="UP001157961"/>
    </source>
</evidence>
<dbReference type="RefSeq" id="WP_283427301.1">
    <property type="nucleotide sequence ID" value="NZ_FXTY01000007.1"/>
</dbReference>
<organism evidence="2 3">
    <name type="scientific">Shimia sagamensis</name>
    <dbReference type="NCBI Taxonomy" id="1566352"/>
    <lineage>
        <taxon>Bacteria</taxon>
        <taxon>Pseudomonadati</taxon>
        <taxon>Pseudomonadota</taxon>
        <taxon>Alphaproteobacteria</taxon>
        <taxon>Rhodobacterales</taxon>
        <taxon>Roseobacteraceae</taxon>
    </lineage>
</organism>
<sequence>MRMLKKLALPLGIVFLAGSAQAKGSDCLDQLFNSGRDDVSDSAFFAALGDMVHTPQACSDILSKAHFEPEIPELARVETDLETCRAAKQTWIDVKDSSSAAVFEAFSNLYAACPIYAQLAKAKIQSAQAKN</sequence>
<proteinExistence type="predicted"/>
<name>A0ABY1PCD0_9RHOB</name>
<evidence type="ECO:0000313" key="2">
    <source>
        <dbReference type="EMBL" id="SMP31104.1"/>
    </source>
</evidence>
<gene>
    <name evidence="2" type="ORF">SAMN06265373_107202</name>
</gene>
<keyword evidence="1" id="KW-0732">Signal</keyword>
<comment type="caution">
    <text evidence="2">The sequence shown here is derived from an EMBL/GenBank/DDBJ whole genome shotgun (WGS) entry which is preliminary data.</text>
</comment>
<dbReference type="Proteomes" id="UP001157961">
    <property type="component" value="Unassembled WGS sequence"/>
</dbReference>
<feature type="signal peptide" evidence="1">
    <location>
        <begin position="1"/>
        <end position="22"/>
    </location>
</feature>
<reference evidence="2 3" key="1">
    <citation type="submission" date="2017-05" db="EMBL/GenBank/DDBJ databases">
        <authorList>
            <person name="Varghese N."/>
            <person name="Submissions S."/>
        </authorList>
    </citation>
    <scope>NUCLEOTIDE SEQUENCE [LARGE SCALE GENOMIC DNA]</scope>
    <source>
        <strain evidence="2 3">DSM 29734</strain>
    </source>
</reference>
<evidence type="ECO:0000256" key="1">
    <source>
        <dbReference type="SAM" id="SignalP"/>
    </source>
</evidence>